<feature type="region of interest" description="Disordered" evidence="1">
    <location>
        <begin position="129"/>
        <end position="157"/>
    </location>
</feature>
<sequence>MVAEESSEGERSERSTTIPLDGDVIQYTGATASLAPERLGPLLRRVQSALADRSEHYRRTYERVYADESRSVYLCPEGEVAELGAAVGLTDSEVDAVKRAHGQQLRRIGTKTDRRDEFETALEIREAVVIGHDADESADREPDEGATGGDAAPDSEP</sequence>
<feature type="compositionally biased region" description="Basic and acidic residues" evidence="1">
    <location>
        <begin position="129"/>
        <end position="140"/>
    </location>
</feature>
<organism evidence="3 4">
    <name type="scientific">Halobellus clavatus</name>
    <dbReference type="NCBI Taxonomy" id="660517"/>
    <lineage>
        <taxon>Archaea</taxon>
        <taxon>Methanobacteriati</taxon>
        <taxon>Methanobacteriota</taxon>
        <taxon>Stenosarchaea group</taxon>
        <taxon>Halobacteria</taxon>
        <taxon>Halobacteriales</taxon>
        <taxon>Haloferacaceae</taxon>
        <taxon>Halobellus</taxon>
    </lineage>
</organism>
<protein>
    <recommendedName>
        <fullName evidence="2">DUF8048 domain-containing protein</fullName>
    </recommendedName>
</protein>
<evidence type="ECO:0000313" key="4">
    <source>
        <dbReference type="Proteomes" id="UP000199170"/>
    </source>
</evidence>
<feature type="domain" description="DUF8048" evidence="2">
    <location>
        <begin position="19"/>
        <end position="131"/>
    </location>
</feature>
<gene>
    <name evidence="3" type="ORF">SAMN04487946_102402</name>
</gene>
<evidence type="ECO:0000313" key="3">
    <source>
        <dbReference type="EMBL" id="SDX80130.1"/>
    </source>
</evidence>
<dbReference type="STRING" id="660517.SAMN04487946_102402"/>
<reference evidence="4" key="1">
    <citation type="submission" date="2016-10" db="EMBL/GenBank/DDBJ databases">
        <authorList>
            <person name="Varghese N."/>
            <person name="Submissions S."/>
        </authorList>
    </citation>
    <scope>NUCLEOTIDE SEQUENCE [LARGE SCALE GENOMIC DNA]</scope>
    <source>
        <strain evidence="4">CGMCC 1.10118</strain>
    </source>
</reference>
<evidence type="ECO:0000256" key="1">
    <source>
        <dbReference type="SAM" id="MobiDB-lite"/>
    </source>
</evidence>
<dbReference type="Proteomes" id="UP000199170">
    <property type="component" value="Unassembled WGS sequence"/>
</dbReference>
<dbReference type="EMBL" id="FNPB01000002">
    <property type="protein sequence ID" value="SDX80130.1"/>
    <property type="molecule type" value="Genomic_DNA"/>
</dbReference>
<keyword evidence="4" id="KW-1185">Reference proteome</keyword>
<accession>A0A1H3ENE6</accession>
<dbReference type="RefSeq" id="WP_089765994.1">
    <property type="nucleotide sequence ID" value="NZ_FNPB01000002.1"/>
</dbReference>
<evidence type="ECO:0000259" key="2">
    <source>
        <dbReference type="Pfam" id="PF26222"/>
    </source>
</evidence>
<feature type="region of interest" description="Disordered" evidence="1">
    <location>
        <begin position="1"/>
        <end position="22"/>
    </location>
</feature>
<name>A0A1H3ENE6_9EURY</name>
<dbReference type="InterPro" id="IPR058361">
    <property type="entry name" value="DUF8048"/>
</dbReference>
<dbReference type="AlphaFoldDB" id="A0A1H3ENE6"/>
<dbReference type="Pfam" id="PF26222">
    <property type="entry name" value="DUF8048"/>
    <property type="match status" value="1"/>
</dbReference>
<proteinExistence type="predicted"/>